<dbReference type="Gene3D" id="3.20.20.70">
    <property type="entry name" value="Aldolase class I"/>
    <property type="match status" value="1"/>
</dbReference>
<gene>
    <name evidence="1" type="ORF">HZF24_00270</name>
</gene>
<accession>A0A974BGD8</accession>
<proteinExistence type="predicted"/>
<evidence type="ECO:0008006" key="3">
    <source>
        <dbReference type="Google" id="ProtNLM"/>
    </source>
</evidence>
<reference evidence="1" key="1">
    <citation type="submission" date="2020-07" db="EMBL/GenBank/DDBJ databases">
        <title>Genomic analysis of a strain of Sedimentibacter Hydroxybenzoicus DSM7310.</title>
        <authorList>
            <person name="Ma S."/>
        </authorList>
    </citation>
    <scope>NUCLEOTIDE SEQUENCE</scope>
    <source>
        <strain evidence="1">DSM 7310</strain>
    </source>
</reference>
<dbReference type="EMBL" id="JACBNQ010000001">
    <property type="protein sequence ID" value="NYB72567.1"/>
    <property type="molecule type" value="Genomic_DNA"/>
</dbReference>
<dbReference type="InterPro" id="IPR013785">
    <property type="entry name" value="Aldolase_TIM"/>
</dbReference>
<dbReference type="SUPFAM" id="SSF51395">
    <property type="entry name" value="FMN-linked oxidoreductases"/>
    <property type="match status" value="1"/>
</dbReference>
<dbReference type="InterPro" id="IPR023359">
    <property type="entry name" value="Dihydro_DH_chainA_dom2"/>
</dbReference>
<evidence type="ECO:0000313" key="2">
    <source>
        <dbReference type="Proteomes" id="UP000611629"/>
    </source>
</evidence>
<sequence length="569" mass="64720">MSDVMKTLSFEYLIDVCLQDYYTKGKIFETDKKDFFADINDNARMNFDKEYLRLPIGPAAGPHTQLAQNLLSGYLTGGRFFELKTVQIIDGKEMRSMIEKPCIDVKNVGYNVEWSTELTVEEAADEYIKGSVLLQSMAIELGISDIKDFVFVISVGYNLEGIQSKKISDFIDNLKDAKNTTIFKECINVLKNNISKFKRFKIEDIDKITSNITNTVTLSTMHGAKAEEISDIAKHLIVNKKINTFIKCNATLLGFDNVRTILDNLGYENIELKEEDFEHDLKFDHAVDIVKQLKKLGSENNLFVGIKLTNTLPVYNSRKILPGEAMYLSGKPLYPIALGVARMFAESFNGDIAMSFSGGIDKNNVVDVLKTGIAPVTVSTLLLKPGGYKNMKILADKISHEQFSFEKVDTSSVTELSEKAKNDSNYKNKGDGRYLEDTLPIYDCFKKNCGICVDVCPNRANMRVYDDRFDASYQIVHIENRCNECDDCHTFCTRGGFPYFKKITLFADEEEFNNSDNSGILKLGDSKFLLRDEDKTVYEYDINNNVKKGIEKILETMIKEYPYLWRNYE</sequence>
<keyword evidence="2" id="KW-1185">Reference proteome</keyword>
<organism evidence="1 2">
    <name type="scientific">Sedimentibacter hydroxybenzoicus DSM 7310</name>
    <dbReference type="NCBI Taxonomy" id="1123245"/>
    <lineage>
        <taxon>Bacteria</taxon>
        <taxon>Bacillati</taxon>
        <taxon>Bacillota</taxon>
        <taxon>Tissierellia</taxon>
        <taxon>Sedimentibacter</taxon>
    </lineage>
</organism>
<dbReference type="AlphaFoldDB" id="A0A974BGD8"/>
<dbReference type="RefSeq" id="WP_179236256.1">
    <property type="nucleotide sequence ID" value="NZ_JACBNQ010000001.1"/>
</dbReference>
<dbReference type="Gene3D" id="2.30.26.10">
    <property type="entry name" value="Dihydroorotate Dehydrogenase A, chain A, domain 2"/>
    <property type="match status" value="1"/>
</dbReference>
<dbReference type="Proteomes" id="UP000611629">
    <property type="component" value="Unassembled WGS sequence"/>
</dbReference>
<comment type="caution">
    <text evidence="1">The sequence shown here is derived from an EMBL/GenBank/DDBJ whole genome shotgun (WGS) entry which is preliminary data.</text>
</comment>
<dbReference type="SUPFAM" id="SSF54862">
    <property type="entry name" value="4Fe-4S ferredoxins"/>
    <property type="match status" value="1"/>
</dbReference>
<protein>
    <recommendedName>
        <fullName evidence="3">Selenate reductase</fullName>
    </recommendedName>
</protein>
<name>A0A974BGD8_SEDHY</name>
<evidence type="ECO:0000313" key="1">
    <source>
        <dbReference type="EMBL" id="NYB72567.1"/>
    </source>
</evidence>